<dbReference type="KEGG" id="nvi:103317749"/>
<dbReference type="Pfam" id="PF22611">
    <property type="entry name" value="CFAP126"/>
    <property type="match status" value="1"/>
</dbReference>
<name>A0A7M7HCD6_NASVI</name>
<feature type="region of interest" description="Disordered" evidence="3">
    <location>
        <begin position="115"/>
        <end position="157"/>
    </location>
</feature>
<protein>
    <recommendedName>
        <fullName evidence="2">Cilia- and flagella-associated protein 126</fullName>
    </recommendedName>
</protein>
<sequence length="171" mass="20101">MSQFWHAHWAEDGFKPTRLQNWEVPRWHAEWPDRHCTTTKFEAHKNGRLFASAKKSNNSSPWGNFKGTWELPLKIDRRTAEELSRSTEYKKKFWTAHKAKHQRICKGICTDSVVTGKKNKDNENQNENEEKKEAQVEGTIGKIKNEDDNQTNIDESNLPKNKCKIEKKCKF</sequence>
<dbReference type="AlphaFoldDB" id="A0A7M7HCD6"/>
<proteinExistence type="inferred from homology"/>
<dbReference type="InterPro" id="IPR038797">
    <property type="entry name" value="Fltp"/>
</dbReference>
<keyword evidence="5" id="KW-1185">Reference proteome</keyword>
<dbReference type="OrthoDB" id="521617at2759"/>
<evidence type="ECO:0000313" key="5">
    <source>
        <dbReference type="Proteomes" id="UP000002358"/>
    </source>
</evidence>
<comment type="similarity">
    <text evidence="1">Belongs to the Flattop family.</text>
</comment>
<dbReference type="GO" id="GO:0044782">
    <property type="term" value="P:cilium organization"/>
    <property type="evidence" value="ECO:0007669"/>
    <property type="project" value="TreeGrafter"/>
</dbReference>
<evidence type="ECO:0000256" key="1">
    <source>
        <dbReference type="ARBA" id="ARBA00009887"/>
    </source>
</evidence>
<dbReference type="PANTHER" id="PTHR34639:SF1">
    <property type="entry name" value="PROTEIN FLATTOP"/>
    <property type="match status" value="1"/>
</dbReference>
<dbReference type="RefSeq" id="XP_008214855.1">
    <property type="nucleotide sequence ID" value="XM_008216633.4"/>
</dbReference>
<evidence type="ECO:0000313" key="4">
    <source>
        <dbReference type="EnsemblMetazoa" id="XP_008214855"/>
    </source>
</evidence>
<feature type="compositionally biased region" description="Basic and acidic residues" evidence="3">
    <location>
        <begin position="118"/>
        <end position="135"/>
    </location>
</feature>
<accession>A0A7M7HCD6</accession>
<dbReference type="Proteomes" id="UP000002358">
    <property type="component" value="Chromosome 4"/>
</dbReference>
<dbReference type="PANTHER" id="PTHR34639">
    <property type="entry name" value="PROTEIN FLATTOP"/>
    <property type="match status" value="1"/>
</dbReference>
<evidence type="ECO:0000256" key="3">
    <source>
        <dbReference type="SAM" id="MobiDB-lite"/>
    </source>
</evidence>
<dbReference type="GO" id="GO:0036064">
    <property type="term" value="C:ciliary basal body"/>
    <property type="evidence" value="ECO:0007669"/>
    <property type="project" value="TreeGrafter"/>
</dbReference>
<dbReference type="GeneID" id="103317749"/>
<reference evidence="4" key="1">
    <citation type="submission" date="2021-01" db="UniProtKB">
        <authorList>
            <consortium name="EnsemblMetazoa"/>
        </authorList>
    </citation>
    <scope>IDENTIFICATION</scope>
</reference>
<organism evidence="4 5">
    <name type="scientific">Nasonia vitripennis</name>
    <name type="common">Parasitic wasp</name>
    <dbReference type="NCBI Taxonomy" id="7425"/>
    <lineage>
        <taxon>Eukaryota</taxon>
        <taxon>Metazoa</taxon>
        <taxon>Ecdysozoa</taxon>
        <taxon>Arthropoda</taxon>
        <taxon>Hexapoda</taxon>
        <taxon>Insecta</taxon>
        <taxon>Pterygota</taxon>
        <taxon>Neoptera</taxon>
        <taxon>Endopterygota</taxon>
        <taxon>Hymenoptera</taxon>
        <taxon>Apocrita</taxon>
        <taxon>Proctotrupomorpha</taxon>
        <taxon>Chalcidoidea</taxon>
        <taxon>Pteromalidae</taxon>
        <taxon>Pteromalinae</taxon>
        <taxon>Nasonia</taxon>
    </lineage>
</organism>
<dbReference type="InParanoid" id="A0A7M7HCD6"/>
<dbReference type="EnsemblMetazoa" id="XM_008216633">
    <property type="protein sequence ID" value="XP_008214855"/>
    <property type="gene ID" value="LOC103317749"/>
</dbReference>
<evidence type="ECO:0000256" key="2">
    <source>
        <dbReference type="ARBA" id="ARBA00033306"/>
    </source>
</evidence>
<dbReference type="CDD" id="cd23705">
    <property type="entry name" value="Flattop"/>
    <property type="match status" value="1"/>
</dbReference>